<dbReference type="Gene3D" id="3.40.50.11550">
    <property type="match status" value="1"/>
</dbReference>
<dbReference type="SUPFAM" id="SSF159501">
    <property type="entry name" value="EreA/ChaN-like"/>
    <property type="match status" value="1"/>
</dbReference>
<gene>
    <name evidence="1" type="ORF">GCM10023095_13510</name>
</gene>
<accession>A0ABP8Q3V2</accession>
<name>A0ABP8Q3V2_9GAMM</name>
<dbReference type="EMBL" id="BAABFC010000009">
    <property type="protein sequence ID" value="GAA4497245.1"/>
    <property type="molecule type" value="Genomic_DNA"/>
</dbReference>
<protein>
    <recommendedName>
        <fullName evidence="3">Haem-binding uptake Tiki superfamily ChaN domain-containing protein</fullName>
    </recommendedName>
</protein>
<evidence type="ECO:0000313" key="1">
    <source>
        <dbReference type="EMBL" id="GAA4497245.1"/>
    </source>
</evidence>
<evidence type="ECO:0008006" key="3">
    <source>
        <dbReference type="Google" id="ProtNLM"/>
    </source>
</evidence>
<comment type="caution">
    <text evidence="1">The sequence shown here is derived from an EMBL/GenBank/DDBJ whole genome shotgun (WGS) entry which is preliminary data.</text>
</comment>
<organism evidence="1 2">
    <name type="scientific">Pseudaeromonas paramecii</name>
    <dbReference type="NCBI Taxonomy" id="2138166"/>
    <lineage>
        <taxon>Bacteria</taxon>
        <taxon>Pseudomonadati</taxon>
        <taxon>Pseudomonadota</taxon>
        <taxon>Gammaproteobacteria</taxon>
        <taxon>Aeromonadales</taxon>
        <taxon>Aeromonadaceae</taxon>
        <taxon>Pseudaeromonas</taxon>
    </lineage>
</organism>
<keyword evidence="2" id="KW-1185">Reference proteome</keyword>
<dbReference type="Proteomes" id="UP001501321">
    <property type="component" value="Unassembled WGS sequence"/>
</dbReference>
<sequence length="318" mass="35836">MMLPWQPAGEALAARLAQHQIVALGEVHWTGQPYDWLCDWLATPGHADLLDTLVVEFGNGRHQAVLDAYLAGEAVSEAALRAVLQDALFGLTWSHPAYLRLLACLRQLNQARPARRRIRVCLAEAPFDWQAPDLAQAWQRALARREDDYYHCVQRQVLAPGRRALLLFGAFHLRRRGETSPQLAQHILDPLGARLARQLGEQIYFIWPHFTADPALNHALTESQAQGQGPRLCHLAGTSLAQQIFGLLHPRLPSDQRLGELTDGYLDLGDLPRRQQLPTDWLADGTWCREIWRRARALPTDAGQALQQQLQRLGIQDN</sequence>
<reference evidence="2" key="1">
    <citation type="journal article" date="2019" name="Int. J. Syst. Evol. Microbiol.">
        <title>The Global Catalogue of Microorganisms (GCM) 10K type strain sequencing project: providing services to taxonomists for standard genome sequencing and annotation.</title>
        <authorList>
            <consortium name="The Broad Institute Genomics Platform"/>
            <consortium name="The Broad Institute Genome Sequencing Center for Infectious Disease"/>
            <person name="Wu L."/>
            <person name="Ma J."/>
        </authorList>
    </citation>
    <scope>NUCLEOTIDE SEQUENCE [LARGE SCALE GENOMIC DNA]</scope>
    <source>
        <strain evidence="2">JCM 32226</strain>
    </source>
</reference>
<proteinExistence type="predicted"/>
<evidence type="ECO:0000313" key="2">
    <source>
        <dbReference type="Proteomes" id="UP001501321"/>
    </source>
</evidence>
<dbReference type="RefSeq" id="WP_345011336.1">
    <property type="nucleotide sequence ID" value="NZ_BAABFC010000009.1"/>
</dbReference>